<dbReference type="Gene3D" id="3.40.50.2300">
    <property type="match status" value="1"/>
</dbReference>
<reference evidence="1" key="3">
    <citation type="submission" date="2019-09" db="EMBL/GenBank/DDBJ databases">
        <title>Co-occurence of chitin degradation, pigmentation and bioactivity in marine Pseudoalteromonas.</title>
        <authorList>
            <person name="Sonnenschein E.C."/>
            <person name="Bech P.K."/>
        </authorList>
    </citation>
    <scope>NUCLEOTIDE SEQUENCE</scope>
    <source>
        <strain evidence="1">S3790</strain>
        <strain evidence="2 3">S3895</strain>
    </source>
</reference>
<gene>
    <name evidence="1" type="ORF">CWC19_20565</name>
    <name evidence="2" type="ORF">CWC20_17245</name>
</gene>
<accession>A0A5S3UXJ1</accession>
<proteinExistence type="predicted"/>
<reference evidence="4" key="2">
    <citation type="submission" date="2019-06" db="EMBL/GenBank/DDBJ databases">
        <title>Co-occurence of chitin degradation, pigmentation and bioactivity in marine Pseudoalteromonas.</title>
        <authorList>
            <person name="Sonnenschein E.C."/>
            <person name="Bech P.K."/>
        </authorList>
    </citation>
    <scope>NUCLEOTIDE SEQUENCE [LARGE SCALE GENOMIC DNA]</scope>
    <source>
        <strain evidence="4">S3790</strain>
    </source>
</reference>
<name>A0A5S3UXJ1_9GAMM</name>
<evidence type="ECO:0008006" key="5">
    <source>
        <dbReference type="Google" id="ProtNLM"/>
    </source>
</evidence>
<keyword evidence="3" id="KW-1185">Reference proteome</keyword>
<dbReference type="AlphaFoldDB" id="A0A5S3UXJ1"/>
<dbReference type="Proteomes" id="UP000307164">
    <property type="component" value="Unassembled WGS sequence"/>
</dbReference>
<dbReference type="SUPFAM" id="SSF52172">
    <property type="entry name" value="CheY-like"/>
    <property type="match status" value="1"/>
</dbReference>
<dbReference type="InterPro" id="IPR011006">
    <property type="entry name" value="CheY-like_superfamily"/>
</dbReference>
<evidence type="ECO:0000313" key="3">
    <source>
        <dbReference type="Proteomes" id="UP000307164"/>
    </source>
</evidence>
<dbReference type="EMBL" id="PNBW01000099">
    <property type="protein sequence ID" value="TMO71613.1"/>
    <property type="molecule type" value="Genomic_DNA"/>
</dbReference>
<evidence type="ECO:0000313" key="4">
    <source>
        <dbReference type="Proteomes" id="UP000307217"/>
    </source>
</evidence>
<dbReference type="Proteomes" id="UP000307217">
    <property type="component" value="Unassembled WGS sequence"/>
</dbReference>
<dbReference type="EMBL" id="PNBX01000142">
    <property type="protein sequence ID" value="TMO62110.1"/>
    <property type="molecule type" value="Genomic_DNA"/>
</dbReference>
<dbReference type="OrthoDB" id="9800897at2"/>
<protein>
    <recommendedName>
        <fullName evidence="5">Response regulatory domain-containing protein</fullName>
    </recommendedName>
</protein>
<evidence type="ECO:0000313" key="1">
    <source>
        <dbReference type="EMBL" id="TMO62110.1"/>
    </source>
</evidence>
<evidence type="ECO:0000313" key="2">
    <source>
        <dbReference type="EMBL" id="TMO71613.1"/>
    </source>
</evidence>
<reference evidence="3 4" key="1">
    <citation type="submission" date="2018-01" db="EMBL/GenBank/DDBJ databases">
        <authorList>
            <person name="Paulsen S."/>
            <person name="Gram L.K."/>
        </authorList>
    </citation>
    <scope>NUCLEOTIDE SEQUENCE [LARGE SCALE GENOMIC DNA]</scope>
    <source>
        <strain evidence="1 4">S3790</strain>
        <strain evidence="2 3">S3895</strain>
    </source>
</reference>
<sequence>MCTKDPQSDIILMDIMMLEVDGLLVCKSLKGVPSTQNMTVVFYPPLSKQGILLKD</sequence>
<organism evidence="1 4">
    <name type="scientific">Pseudoalteromonas aurantia</name>
    <dbReference type="NCBI Taxonomy" id="43654"/>
    <lineage>
        <taxon>Bacteria</taxon>
        <taxon>Pseudomonadati</taxon>
        <taxon>Pseudomonadota</taxon>
        <taxon>Gammaproteobacteria</taxon>
        <taxon>Alteromonadales</taxon>
        <taxon>Pseudoalteromonadaceae</taxon>
        <taxon>Pseudoalteromonas</taxon>
    </lineage>
</organism>
<comment type="caution">
    <text evidence="1">The sequence shown here is derived from an EMBL/GenBank/DDBJ whole genome shotgun (WGS) entry which is preliminary data.</text>
</comment>